<dbReference type="RefSeq" id="WP_262564523.1">
    <property type="nucleotide sequence ID" value="NZ_JAOQJE010000010.1"/>
</dbReference>
<reference evidence="1 2" key="1">
    <citation type="journal article" date="2021" name="ISME Commun">
        <title>Automated analysis of genomic sequences facilitates high-throughput and comprehensive description of bacteria.</title>
        <authorList>
            <person name="Hitch T.C.A."/>
        </authorList>
    </citation>
    <scope>NUCLEOTIDE SEQUENCE [LARGE SCALE GENOMIC DNA]</scope>
    <source>
        <strain evidence="1 2">Sanger_34</strain>
    </source>
</reference>
<protein>
    <submittedName>
        <fullName evidence="1">Uncharacterized protein</fullName>
    </submittedName>
</protein>
<evidence type="ECO:0000313" key="2">
    <source>
        <dbReference type="Proteomes" id="UP001652397"/>
    </source>
</evidence>
<name>A0ABT2U506_9FIRM</name>
<feature type="non-terminal residue" evidence="1">
    <location>
        <position position="1"/>
    </location>
</feature>
<proteinExistence type="predicted"/>
<evidence type="ECO:0000313" key="1">
    <source>
        <dbReference type="EMBL" id="MCU6789710.1"/>
    </source>
</evidence>
<dbReference type="EMBL" id="JAOQJE010000010">
    <property type="protein sequence ID" value="MCU6789710.1"/>
    <property type="molecule type" value="Genomic_DNA"/>
</dbReference>
<sequence>FRRALPQLVYYTISPSTLSSPPSPFLSITTFVMATSKAFPHFHILCKNRLFVGQTGGFL</sequence>
<keyword evidence="2" id="KW-1185">Reference proteome</keyword>
<accession>A0ABT2U506</accession>
<gene>
    <name evidence="1" type="ORF">OCV66_11530</name>
</gene>
<organism evidence="1 2">
    <name type="scientific">Agathobaculum ammoniilyticum</name>
    <dbReference type="NCBI Taxonomy" id="2981778"/>
    <lineage>
        <taxon>Bacteria</taxon>
        <taxon>Bacillati</taxon>
        <taxon>Bacillota</taxon>
        <taxon>Clostridia</taxon>
        <taxon>Eubacteriales</taxon>
        <taxon>Butyricicoccaceae</taxon>
        <taxon>Agathobaculum</taxon>
    </lineage>
</organism>
<comment type="caution">
    <text evidence="1">The sequence shown here is derived from an EMBL/GenBank/DDBJ whole genome shotgun (WGS) entry which is preliminary data.</text>
</comment>
<dbReference type="Proteomes" id="UP001652397">
    <property type="component" value="Unassembled WGS sequence"/>
</dbReference>